<keyword evidence="3" id="KW-1185">Reference proteome</keyword>
<dbReference type="InterPro" id="IPR021833">
    <property type="entry name" value="DUF3425"/>
</dbReference>
<dbReference type="OrthoDB" id="2245989at2759"/>
<dbReference type="EMBL" id="KZ819638">
    <property type="protein sequence ID" value="PWN88742.1"/>
    <property type="molecule type" value="Genomic_DNA"/>
</dbReference>
<dbReference type="GeneID" id="37040143"/>
<accession>A0A316YHU6</accession>
<dbReference type="PANTHER" id="PTHR38116:SF9">
    <property type="entry name" value="BZIP DOMAIN-CONTAINING PROTEIN"/>
    <property type="match status" value="1"/>
</dbReference>
<sequence length="335" mass="37949">MLEPTMLAPPMASKRSNLDKGEGSSSSVPDADERRREQTRMAQRRYRMRKRQETDAERDRLDEDTTPRWFAPDPGAFLDARKHPPVSLSDAVASGVLNNTQIFTTSESMWAAYQMVDWIASAKSSPQGQGTSETASQTALRDLIQSSSQGGRATLTTPHLDFFRAYFGNAVALSFPPVDISKCKAPSRIKQIWHERTQKSRRVPENMHPVDEQLTVVHSVALDILPWPAVRSRVLRAIKAKLLDHDTFKIDTIFGTDAERIVVSPFRIHSAPTDDAFRFDDDASFKATMDPDNWECSKTWLEKYWFLVDESIVQRTNYWREKQGLAPVSTFGNAV</sequence>
<dbReference type="PANTHER" id="PTHR38116">
    <property type="entry name" value="CHROMOSOME 7, WHOLE GENOME SHOTGUN SEQUENCE"/>
    <property type="match status" value="1"/>
</dbReference>
<dbReference type="AlphaFoldDB" id="A0A316YHU6"/>
<dbReference type="Proteomes" id="UP000245768">
    <property type="component" value="Unassembled WGS sequence"/>
</dbReference>
<reference evidence="2 3" key="1">
    <citation type="journal article" date="2018" name="Mol. Biol. Evol.">
        <title>Broad Genomic Sampling Reveals a Smut Pathogenic Ancestry of the Fungal Clade Ustilaginomycotina.</title>
        <authorList>
            <person name="Kijpornyongpan T."/>
            <person name="Mondo S.J."/>
            <person name="Barry K."/>
            <person name="Sandor L."/>
            <person name="Lee J."/>
            <person name="Lipzen A."/>
            <person name="Pangilinan J."/>
            <person name="LaButti K."/>
            <person name="Hainaut M."/>
            <person name="Henrissat B."/>
            <person name="Grigoriev I.V."/>
            <person name="Spatafora J.W."/>
            <person name="Aime M.C."/>
        </authorList>
    </citation>
    <scope>NUCLEOTIDE SEQUENCE [LARGE SCALE GENOMIC DNA]</scope>
    <source>
        <strain evidence="2 3">MCA 4198</strain>
    </source>
</reference>
<feature type="compositionally biased region" description="Basic and acidic residues" evidence="1">
    <location>
        <begin position="51"/>
        <end position="66"/>
    </location>
</feature>
<dbReference type="RefSeq" id="XP_025375940.1">
    <property type="nucleotide sequence ID" value="XM_025518227.1"/>
</dbReference>
<evidence type="ECO:0000313" key="2">
    <source>
        <dbReference type="EMBL" id="PWN88742.1"/>
    </source>
</evidence>
<evidence type="ECO:0008006" key="4">
    <source>
        <dbReference type="Google" id="ProtNLM"/>
    </source>
</evidence>
<dbReference type="Pfam" id="PF11905">
    <property type="entry name" value="DUF3425"/>
    <property type="match status" value="1"/>
</dbReference>
<evidence type="ECO:0000256" key="1">
    <source>
        <dbReference type="SAM" id="MobiDB-lite"/>
    </source>
</evidence>
<feature type="region of interest" description="Disordered" evidence="1">
    <location>
        <begin position="1"/>
        <end position="69"/>
    </location>
</feature>
<dbReference type="InParanoid" id="A0A316YHU6"/>
<protein>
    <recommendedName>
        <fullName evidence="4">BZIP domain-containing protein</fullName>
    </recommendedName>
</protein>
<dbReference type="STRING" id="215250.A0A316YHU6"/>
<name>A0A316YHU6_9BASI</name>
<evidence type="ECO:0000313" key="3">
    <source>
        <dbReference type="Proteomes" id="UP000245768"/>
    </source>
</evidence>
<organism evidence="2 3">
    <name type="scientific">Acaromyces ingoldii</name>
    <dbReference type="NCBI Taxonomy" id="215250"/>
    <lineage>
        <taxon>Eukaryota</taxon>
        <taxon>Fungi</taxon>
        <taxon>Dikarya</taxon>
        <taxon>Basidiomycota</taxon>
        <taxon>Ustilaginomycotina</taxon>
        <taxon>Exobasidiomycetes</taxon>
        <taxon>Exobasidiales</taxon>
        <taxon>Cryptobasidiaceae</taxon>
        <taxon>Acaromyces</taxon>
    </lineage>
</organism>
<gene>
    <name evidence="2" type="ORF">FA10DRAFT_172256</name>
</gene>
<proteinExistence type="predicted"/>